<evidence type="ECO:0000313" key="1">
    <source>
        <dbReference type="EMBL" id="CAF2085674.1"/>
    </source>
</evidence>
<dbReference type="AlphaFoldDB" id="A0A816SF12"/>
<protein>
    <submittedName>
        <fullName evidence="1">(rape) hypothetical protein</fullName>
    </submittedName>
</protein>
<sequence>MASLYFLKPIKASKVSIRERERERDLLREQENCRIHQHQWLVDRL</sequence>
<gene>
    <name evidence="1" type="ORF">DARMORV10_A06P21390.1</name>
</gene>
<proteinExistence type="predicted"/>
<name>A0A816SF12_BRANA</name>
<dbReference type="EMBL" id="HG994360">
    <property type="protein sequence ID" value="CAF2085674.1"/>
    <property type="molecule type" value="Genomic_DNA"/>
</dbReference>
<organism evidence="1">
    <name type="scientific">Brassica napus</name>
    <name type="common">Rape</name>
    <dbReference type="NCBI Taxonomy" id="3708"/>
    <lineage>
        <taxon>Eukaryota</taxon>
        <taxon>Viridiplantae</taxon>
        <taxon>Streptophyta</taxon>
        <taxon>Embryophyta</taxon>
        <taxon>Tracheophyta</taxon>
        <taxon>Spermatophyta</taxon>
        <taxon>Magnoliopsida</taxon>
        <taxon>eudicotyledons</taxon>
        <taxon>Gunneridae</taxon>
        <taxon>Pentapetalae</taxon>
        <taxon>rosids</taxon>
        <taxon>malvids</taxon>
        <taxon>Brassicales</taxon>
        <taxon>Brassicaceae</taxon>
        <taxon>Brassiceae</taxon>
        <taxon>Brassica</taxon>
    </lineage>
</organism>
<reference evidence="1" key="1">
    <citation type="submission" date="2021-01" db="EMBL/GenBank/DDBJ databases">
        <authorList>
            <consortium name="Genoscope - CEA"/>
            <person name="William W."/>
        </authorList>
    </citation>
    <scope>NUCLEOTIDE SEQUENCE</scope>
</reference>
<accession>A0A816SF12</accession>
<dbReference type="Proteomes" id="UP001295469">
    <property type="component" value="Chromosome A06"/>
</dbReference>